<dbReference type="EC" id="2.3.1.20" evidence="4 11"/>
<keyword evidence="5 11" id="KW-0444">Lipid biosynthesis</keyword>
<keyword evidence="6 11" id="KW-0808">Transferase</keyword>
<dbReference type="Pfam" id="PF06974">
    <property type="entry name" value="WS_DGAT_C"/>
    <property type="match status" value="1"/>
</dbReference>
<dbReference type="InterPro" id="IPR009721">
    <property type="entry name" value="O-acyltransferase_WSD1_C"/>
</dbReference>
<evidence type="ECO:0000313" key="14">
    <source>
        <dbReference type="EMBL" id="NHN54540.1"/>
    </source>
</evidence>
<keyword evidence="8 11" id="KW-0443">Lipid metabolism</keyword>
<evidence type="ECO:0000256" key="4">
    <source>
        <dbReference type="ARBA" id="ARBA00013244"/>
    </source>
</evidence>
<dbReference type="AlphaFoldDB" id="A0A967E8U3"/>
<dbReference type="GO" id="GO:0071731">
    <property type="term" value="P:response to nitric oxide"/>
    <property type="evidence" value="ECO:0007669"/>
    <property type="project" value="TreeGrafter"/>
</dbReference>
<evidence type="ECO:0000256" key="1">
    <source>
        <dbReference type="ARBA" id="ARBA00004771"/>
    </source>
</evidence>
<evidence type="ECO:0000256" key="2">
    <source>
        <dbReference type="ARBA" id="ARBA00005189"/>
    </source>
</evidence>
<evidence type="ECO:0000259" key="13">
    <source>
        <dbReference type="Pfam" id="PF06974"/>
    </source>
</evidence>
<feature type="domain" description="O-acyltransferase WSD1-like N-terminal" evidence="12">
    <location>
        <begin position="5"/>
        <end position="278"/>
    </location>
</feature>
<keyword evidence="9 11" id="KW-0012">Acyltransferase</keyword>
<dbReference type="PANTHER" id="PTHR31650">
    <property type="entry name" value="O-ACYLTRANSFERASE (WSD1-LIKE) FAMILY PROTEIN"/>
    <property type="match status" value="1"/>
</dbReference>
<dbReference type="NCBIfam" id="TIGR02946">
    <property type="entry name" value="acyl_WS_DGAT"/>
    <property type="match status" value="1"/>
</dbReference>
<name>A0A967E8U3_9MICO</name>
<feature type="domain" description="O-acyltransferase WSD1 C-terminal" evidence="13">
    <location>
        <begin position="320"/>
        <end position="462"/>
    </location>
</feature>
<dbReference type="GO" id="GO:0006071">
    <property type="term" value="P:glycerol metabolic process"/>
    <property type="evidence" value="ECO:0007669"/>
    <property type="project" value="UniProtKB-KW"/>
</dbReference>
<dbReference type="InterPro" id="IPR004255">
    <property type="entry name" value="O-acyltransferase_WSD1_N"/>
</dbReference>
<dbReference type="GO" id="GO:0004144">
    <property type="term" value="F:diacylglycerol O-acyltransferase activity"/>
    <property type="evidence" value="ECO:0007669"/>
    <property type="project" value="UniProtKB-EC"/>
</dbReference>
<dbReference type="GO" id="GO:0019432">
    <property type="term" value="P:triglyceride biosynthetic process"/>
    <property type="evidence" value="ECO:0007669"/>
    <property type="project" value="TreeGrafter"/>
</dbReference>
<proteinExistence type="inferred from homology"/>
<comment type="pathway">
    <text evidence="2">Lipid metabolism.</text>
</comment>
<reference evidence="14" key="1">
    <citation type="submission" date="2020-03" db="EMBL/GenBank/DDBJ databases">
        <title>Draft sequencing of Calidifontibacter sp. DB0510.</title>
        <authorList>
            <person name="Kim D.-U."/>
        </authorList>
    </citation>
    <scope>NUCLEOTIDE SEQUENCE</scope>
    <source>
        <strain evidence="14">DB0510</strain>
    </source>
</reference>
<dbReference type="InterPro" id="IPR014292">
    <property type="entry name" value="Acyl_transf_WS/DGAT"/>
</dbReference>
<dbReference type="GO" id="GO:0005886">
    <property type="term" value="C:plasma membrane"/>
    <property type="evidence" value="ECO:0007669"/>
    <property type="project" value="TreeGrafter"/>
</dbReference>
<evidence type="ECO:0000256" key="5">
    <source>
        <dbReference type="ARBA" id="ARBA00022516"/>
    </source>
</evidence>
<evidence type="ECO:0000256" key="11">
    <source>
        <dbReference type="RuleBase" id="RU361241"/>
    </source>
</evidence>
<dbReference type="Pfam" id="PF03007">
    <property type="entry name" value="WS_DGAT_cat"/>
    <property type="match status" value="1"/>
</dbReference>
<comment type="catalytic activity">
    <reaction evidence="10 11">
        <text>an acyl-CoA + a 1,2-diacyl-sn-glycerol = a triacyl-sn-glycerol + CoA</text>
        <dbReference type="Rhea" id="RHEA:10868"/>
        <dbReference type="ChEBI" id="CHEBI:17815"/>
        <dbReference type="ChEBI" id="CHEBI:57287"/>
        <dbReference type="ChEBI" id="CHEBI:58342"/>
        <dbReference type="ChEBI" id="CHEBI:64615"/>
        <dbReference type="EC" id="2.3.1.20"/>
    </reaction>
</comment>
<evidence type="ECO:0000256" key="8">
    <source>
        <dbReference type="ARBA" id="ARBA00023098"/>
    </source>
</evidence>
<dbReference type="SUPFAM" id="SSF52777">
    <property type="entry name" value="CoA-dependent acyltransferases"/>
    <property type="match status" value="1"/>
</dbReference>
<sequence length="470" mass="50938">MPDRLSSLDASFLYSEDATTPMHVGTVMIFDPPKGGFDYEELLDLVHNRIAYVPRHRQRVQPVPGGLANPVWVDDEHFDISYHVRRSALPKPGTPEQLAEFVGRVQARQLDRSRPLWELYLVEGLEGGRFALVTKTHEALVDGLSAVDLGQVLVGPGPSSTEPVHDTWRPDATPSSADLLADAAWSMVRSPRQMVTDTVTILADVKGVSRRLTGTAAGLVSLLARSAAKPAPSSPLNTVVGAYRRYAMVEANLADYQQVRSAILTGHDTDHVTVNDVVLATVAGALREWLMARGQGVNTGDVVRALVPVTIHTDGSAEEVTACYVDLPVGEPRPRMRLHQIAYEMQQQVESRAAVGARSLSALSGFAPPTLHSLGARAGSAMSRRMSNLVITNVPGPQHDLFVGQARMVASYPVIPLPRGQALTIGLTSYHGRVYFGLNADRDAMPDVDMLGECLQQALAELLEDCKVTR</sequence>
<dbReference type="RefSeq" id="WP_166192275.1">
    <property type="nucleotide sequence ID" value="NZ_JAAOIV010000001.1"/>
</dbReference>
<dbReference type="GO" id="GO:0051701">
    <property type="term" value="P:biological process involved in interaction with host"/>
    <property type="evidence" value="ECO:0007669"/>
    <property type="project" value="TreeGrafter"/>
</dbReference>
<evidence type="ECO:0000256" key="3">
    <source>
        <dbReference type="ARBA" id="ARBA00009587"/>
    </source>
</evidence>
<comment type="pathway">
    <text evidence="1 11">Glycerolipid metabolism; triacylglycerol biosynthesis.</text>
</comment>
<keyword evidence="15" id="KW-1185">Reference proteome</keyword>
<evidence type="ECO:0000256" key="9">
    <source>
        <dbReference type="ARBA" id="ARBA00023315"/>
    </source>
</evidence>
<dbReference type="EMBL" id="JAAOIV010000001">
    <property type="protein sequence ID" value="NHN54540.1"/>
    <property type="molecule type" value="Genomic_DNA"/>
</dbReference>
<comment type="caution">
    <text evidence="14">The sequence shown here is derived from an EMBL/GenBank/DDBJ whole genome shotgun (WGS) entry which is preliminary data.</text>
</comment>
<organism evidence="14 15">
    <name type="scientific">Metallococcus carri</name>
    <dbReference type="NCBI Taxonomy" id="1656884"/>
    <lineage>
        <taxon>Bacteria</taxon>
        <taxon>Bacillati</taxon>
        <taxon>Actinomycetota</taxon>
        <taxon>Actinomycetes</taxon>
        <taxon>Micrococcales</taxon>
        <taxon>Dermacoccaceae</taxon>
        <taxon>Metallococcus</taxon>
    </lineage>
</organism>
<keyword evidence="7 11" id="KW-0319">Glycerol metabolism</keyword>
<evidence type="ECO:0000256" key="10">
    <source>
        <dbReference type="ARBA" id="ARBA00048109"/>
    </source>
</evidence>
<gene>
    <name evidence="14" type="ORF">G9U51_01940</name>
</gene>
<evidence type="ECO:0000259" key="12">
    <source>
        <dbReference type="Pfam" id="PF03007"/>
    </source>
</evidence>
<protein>
    <recommendedName>
        <fullName evidence="4 11">Diacylglycerol O-acyltransferase</fullName>
        <ecNumber evidence="4 11">2.3.1.20</ecNumber>
    </recommendedName>
</protein>
<dbReference type="PANTHER" id="PTHR31650:SF1">
    <property type="entry name" value="WAX ESTER SYNTHASE_DIACYLGLYCEROL ACYLTRANSFERASE 4-RELATED"/>
    <property type="match status" value="1"/>
</dbReference>
<evidence type="ECO:0000313" key="15">
    <source>
        <dbReference type="Proteomes" id="UP000744769"/>
    </source>
</evidence>
<evidence type="ECO:0000256" key="6">
    <source>
        <dbReference type="ARBA" id="ARBA00022679"/>
    </source>
</evidence>
<dbReference type="Proteomes" id="UP000744769">
    <property type="component" value="Unassembled WGS sequence"/>
</dbReference>
<dbReference type="GO" id="GO:0001666">
    <property type="term" value="P:response to hypoxia"/>
    <property type="evidence" value="ECO:0007669"/>
    <property type="project" value="TreeGrafter"/>
</dbReference>
<evidence type="ECO:0000256" key="7">
    <source>
        <dbReference type="ARBA" id="ARBA00022798"/>
    </source>
</evidence>
<accession>A0A967E8U3</accession>
<comment type="similarity">
    <text evidence="3 11">Belongs to the long-chain O-acyltransferase family.</text>
</comment>
<dbReference type="InterPro" id="IPR045034">
    <property type="entry name" value="O-acyltransferase_WSD1-like"/>
</dbReference>